<dbReference type="Proteomes" id="UP000288805">
    <property type="component" value="Unassembled WGS sequence"/>
</dbReference>
<comment type="caution">
    <text evidence="1">The sequence shown here is derived from an EMBL/GenBank/DDBJ whole genome shotgun (WGS) entry which is preliminary data.</text>
</comment>
<protein>
    <submittedName>
        <fullName evidence="1">Uncharacterized protein</fullName>
    </submittedName>
</protein>
<sequence>MCGGDDHLTWKCPVSLKACRGLRTTGGVDNRLFCIIDQIDMDPQTIIVDQFTTTMASVQGDHISKNVHARMDRLEQQIKQIRMLDSSVAWDDSDGIPVANLPAEFRMPEINRYTNIGCLCIHLILYSTIMRAYGLDET</sequence>
<dbReference type="AlphaFoldDB" id="A0A438IH66"/>
<dbReference type="EMBL" id="QGNW01000110">
    <property type="protein sequence ID" value="RVW96071.1"/>
    <property type="molecule type" value="Genomic_DNA"/>
</dbReference>
<organism evidence="1 2">
    <name type="scientific">Vitis vinifera</name>
    <name type="common">Grape</name>
    <dbReference type="NCBI Taxonomy" id="29760"/>
    <lineage>
        <taxon>Eukaryota</taxon>
        <taxon>Viridiplantae</taxon>
        <taxon>Streptophyta</taxon>
        <taxon>Embryophyta</taxon>
        <taxon>Tracheophyta</taxon>
        <taxon>Spermatophyta</taxon>
        <taxon>Magnoliopsida</taxon>
        <taxon>eudicotyledons</taxon>
        <taxon>Gunneridae</taxon>
        <taxon>Pentapetalae</taxon>
        <taxon>rosids</taxon>
        <taxon>Vitales</taxon>
        <taxon>Vitaceae</taxon>
        <taxon>Viteae</taxon>
        <taxon>Vitis</taxon>
    </lineage>
</organism>
<name>A0A438IH66_VITVI</name>
<reference evidence="1 2" key="1">
    <citation type="journal article" date="2018" name="PLoS Genet.">
        <title>Population sequencing reveals clonal diversity and ancestral inbreeding in the grapevine cultivar Chardonnay.</title>
        <authorList>
            <person name="Roach M.J."/>
            <person name="Johnson D.L."/>
            <person name="Bohlmann J."/>
            <person name="van Vuuren H.J."/>
            <person name="Jones S.J."/>
            <person name="Pretorius I.S."/>
            <person name="Schmidt S.A."/>
            <person name="Borneman A.R."/>
        </authorList>
    </citation>
    <scope>NUCLEOTIDE SEQUENCE [LARGE SCALE GENOMIC DNA]</scope>
    <source>
        <strain evidence="2">cv. Chardonnay</strain>
        <tissue evidence="1">Leaf</tissue>
    </source>
</reference>
<accession>A0A438IH66</accession>
<evidence type="ECO:0000313" key="1">
    <source>
        <dbReference type="EMBL" id="RVW96071.1"/>
    </source>
</evidence>
<proteinExistence type="predicted"/>
<gene>
    <name evidence="1" type="ORF">CK203_027719</name>
</gene>
<evidence type="ECO:0000313" key="2">
    <source>
        <dbReference type="Proteomes" id="UP000288805"/>
    </source>
</evidence>